<sequence>MPLPAPASPSLLPPLLLSAPTRSLNSPPILLPPSAPSSGRIRRRRLRLAPHLPLPSFPPIIPDSFFLFFLLSLVCLLRVPHFSPTGRRPLIISISISISISRQCRRRSGLLPRLPPPLLRHSVGDLHLRPPRPPPDPDRRRLPLGGALKSVALLPDGRRALTAHQDGRVRVWRRSGRSGRLRLAAALPTVPDRVRRLPLPGSYVRVRRHRRRLWIEHADAVSAVAAAAAGDLLYSSSWDKTLKIWRAADLRCVESLAAHDDAVNAVAVAPDGRSSRGRPTGASESGRAGSGGTRWWRRWSGTRRP</sequence>
<keyword evidence="1" id="KW-0853">WD repeat</keyword>
<evidence type="ECO:0000256" key="1">
    <source>
        <dbReference type="PROSITE-ProRule" id="PRU00221"/>
    </source>
</evidence>
<protein>
    <submittedName>
        <fullName evidence="3">Uncharacterized protein</fullName>
    </submittedName>
</protein>
<dbReference type="AlphaFoldDB" id="A0A6V7Q2S6"/>
<feature type="region of interest" description="Disordered" evidence="2">
    <location>
        <begin position="122"/>
        <end position="142"/>
    </location>
</feature>
<feature type="repeat" description="WD" evidence="1">
    <location>
        <begin position="214"/>
        <end position="255"/>
    </location>
</feature>
<dbReference type="Gene3D" id="2.130.10.10">
    <property type="entry name" value="YVTN repeat-like/Quinoprotein amine dehydrogenase"/>
    <property type="match status" value="1"/>
</dbReference>
<evidence type="ECO:0000313" key="3">
    <source>
        <dbReference type="EMBL" id="CAD1837185.1"/>
    </source>
</evidence>
<feature type="compositionally biased region" description="Basic residues" evidence="2">
    <location>
        <begin position="295"/>
        <end position="305"/>
    </location>
</feature>
<gene>
    <name evidence="3" type="ORF">CB5_LOCUS20396</name>
</gene>
<dbReference type="InterPro" id="IPR045182">
    <property type="entry name" value="JINGUBANG-like"/>
</dbReference>
<dbReference type="Pfam" id="PF00400">
    <property type="entry name" value="WD40"/>
    <property type="match status" value="2"/>
</dbReference>
<dbReference type="SUPFAM" id="SSF101908">
    <property type="entry name" value="Putative isomerase YbhE"/>
    <property type="match status" value="1"/>
</dbReference>
<feature type="region of interest" description="Disordered" evidence="2">
    <location>
        <begin position="270"/>
        <end position="305"/>
    </location>
</feature>
<dbReference type="SMART" id="SM00320">
    <property type="entry name" value="WD40"/>
    <property type="match status" value="3"/>
</dbReference>
<dbReference type="PROSITE" id="PS50082">
    <property type="entry name" value="WD_REPEATS_2"/>
    <property type="match status" value="1"/>
</dbReference>
<dbReference type="InterPro" id="IPR015943">
    <property type="entry name" value="WD40/YVTN_repeat-like_dom_sf"/>
</dbReference>
<accession>A0A6V7Q2S6</accession>
<evidence type="ECO:0000256" key="2">
    <source>
        <dbReference type="SAM" id="MobiDB-lite"/>
    </source>
</evidence>
<dbReference type="PROSITE" id="PS50294">
    <property type="entry name" value="WD_REPEATS_REGION"/>
    <property type="match status" value="1"/>
</dbReference>
<reference evidence="3" key="1">
    <citation type="submission" date="2020-07" db="EMBL/GenBank/DDBJ databases">
        <authorList>
            <person name="Lin J."/>
        </authorList>
    </citation>
    <scope>NUCLEOTIDE SEQUENCE</scope>
</reference>
<name>A0A6V7Q2S6_ANACO</name>
<dbReference type="InterPro" id="IPR001680">
    <property type="entry name" value="WD40_rpt"/>
</dbReference>
<organism evidence="3">
    <name type="scientific">Ananas comosus var. bracteatus</name>
    <name type="common">red pineapple</name>
    <dbReference type="NCBI Taxonomy" id="296719"/>
    <lineage>
        <taxon>Eukaryota</taxon>
        <taxon>Viridiplantae</taxon>
        <taxon>Streptophyta</taxon>
        <taxon>Embryophyta</taxon>
        <taxon>Tracheophyta</taxon>
        <taxon>Spermatophyta</taxon>
        <taxon>Magnoliopsida</taxon>
        <taxon>Liliopsida</taxon>
        <taxon>Poales</taxon>
        <taxon>Bromeliaceae</taxon>
        <taxon>Bromelioideae</taxon>
        <taxon>Ananas</taxon>
    </lineage>
</organism>
<proteinExistence type="predicted"/>
<dbReference type="PANTHER" id="PTHR22844:SF199">
    <property type="entry name" value="F21J9.19"/>
    <property type="match status" value="1"/>
</dbReference>
<dbReference type="PANTHER" id="PTHR22844">
    <property type="entry name" value="F-BOX AND WD40 DOMAIN PROTEIN"/>
    <property type="match status" value="1"/>
</dbReference>
<dbReference type="EMBL" id="LR862131">
    <property type="protein sequence ID" value="CAD1837185.1"/>
    <property type="molecule type" value="Genomic_DNA"/>
</dbReference>